<reference evidence="2" key="1">
    <citation type="journal article" date="2011" name="PLoS Biol.">
        <title>Gene gain and loss during evolution of obligate parasitism in the white rust pathogen of Arabidopsis thaliana.</title>
        <authorList>
            <person name="Kemen E."/>
            <person name="Gardiner A."/>
            <person name="Schultz-Larsen T."/>
            <person name="Kemen A.C."/>
            <person name="Balmuth A.L."/>
            <person name="Robert-Seilaniantz A."/>
            <person name="Bailey K."/>
            <person name="Holub E."/>
            <person name="Studholme D.J."/>
            <person name="Maclean D."/>
            <person name="Jones J.D."/>
        </authorList>
    </citation>
    <scope>NUCLEOTIDE SEQUENCE</scope>
</reference>
<evidence type="ECO:0000313" key="2">
    <source>
        <dbReference type="EMBL" id="CCA19315.1"/>
    </source>
</evidence>
<dbReference type="AlphaFoldDB" id="F0WDN9"/>
<accession>F0WDN9</accession>
<gene>
    <name evidence="2" type="primary">AlNc14C68G4759</name>
    <name evidence="2" type="ORF">ALNC14_054580</name>
</gene>
<sequence>MYTSQLRRVTALKFSTESSLDDHIPAQTCEIDGQTTQKLVANYCSQNVYQSNPWCGIDKTKATSVPVLLSTAENMSQNESGGGSLRENGEPPFDALQLQRSRREAEFLRQHEIAHLLKRLRAIKSSAISHNINPASLDSTSQASHKVPSAPKDVPTVNCVSCVETKYALDEKHKITPDSHKFKKRAPRDRVTRGNDTQELKNRIGNTNFKKDNDDLAGRECEGIENLDAMKNELINLGDSNANHAWRRSVPIQYGPRNTVSRVVHNHEAACKTESNRSSSERCQVLSDKNEQYKSSHILEKILSIPAERSLVDCIRGLPVPGSDIQMNLTEVNLLKYYQTGKKKTSKYRKRNKI</sequence>
<evidence type="ECO:0000256" key="1">
    <source>
        <dbReference type="SAM" id="MobiDB-lite"/>
    </source>
</evidence>
<dbReference type="EMBL" id="FR824113">
    <property type="protein sequence ID" value="CCA19315.1"/>
    <property type="molecule type" value="Genomic_DNA"/>
</dbReference>
<feature type="region of interest" description="Disordered" evidence="1">
    <location>
        <begin position="178"/>
        <end position="212"/>
    </location>
</feature>
<organism evidence="2">
    <name type="scientific">Albugo laibachii Nc14</name>
    <dbReference type="NCBI Taxonomy" id="890382"/>
    <lineage>
        <taxon>Eukaryota</taxon>
        <taxon>Sar</taxon>
        <taxon>Stramenopiles</taxon>
        <taxon>Oomycota</taxon>
        <taxon>Peronosporomycetes</taxon>
        <taxon>Albuginales</taxon>
        <taxon>Albuginaceae</taxon>
        <taxon>Albugo</taxon>
    </lineage>
</organism>
<proteinExistence type="predicted"/>
<dbReference type="HOGENOM" id="CLU_783931_0_0_1"/>
<reference evidence="2" key="2">
    <citation type="submission" date="2011-02" db="EMBL/GenBank/DDBJ databases">
        <authorList>
            <person name="MacLean D."/>
        </authorList>
    </citation>
    <scope>NUCLEOTIDE SEQUENCE</scope>
</reference>
<protein>
    <submittedName>
        <fullName evidence="2">AlNc14C68G4759 protein</fullName>
    </submittedName>
</protein>
<feature type="compositionally biased region" description="Basic and acidic residues" evidence="1">
    <location>
        <begin position="188"/>
        <end position="202"/>
    </location>
</feature>
<name>F0WDN9_9STRA</name>